<organism evidence="1 2">
    <name type="scientific">Aspergillus aculeatinus CBS 121060</name>
    <dbReference type="NCBI Taxonomy" id="1448322"/>
    <lineage>
        <taxon>Eukaryota</taxon>
        <taxon>Fungi</taxon>
        <taxon>Dikarya</taxon>
        <taxon>Ascomycota</taxon>
        <taxon>Pezizomycotina</taxon>
        <taxon>Eurotiomycetes</taxon>
        <taxon>Eurotiomycetidae</taxon>
        <taxon>Eurotiales</taxon>
        <taxon>Aspergillaceae</taxon>
        <taxon>Aspergillus</taxon>
        <taxon>Aspergillus subgen. Circumdati</taxon>
    </lineage>
</organism>
<evidence type="ECO:0000313" key="2">
    <source>
        <dbReference type="Proteomes" id="UP000249661"/>
    </source>
</evidence>
<reference evidence="1" key="1">
    <citation type="submission" date="2018-02" db="EMBL/GenBank/DDBJ databases">
        <title>The genomes of Aspergillus section Nigri reveals drivers in fungal speciation.</title>
        <authorList>
            <consortium name="DOE Joint Genome Institute"/>
            <person name="Vesth T.C."/>
            <person name="Nybo J."/>
            <person name="Theobald S."/>
            <person name="Brandl J."/>
            <person name="Frisvad J.C."/>
            <person name="Nielsen K.F."/>
            <person name="Lyhne E.K."/>
            <person name="Kogle M.E."/>
            <person name="Kuo A."/>
            <person name="Riley R."/>
            <person name="Clum A."/>
            <person name="Nolan M."/>
            <person name="Lipzen A."/>
            <person name="Salamov A."/>
            <person name="Henrissat B."/>
            <person name="Wiebenga A."/>
            <person name="De vries R.P."/>
            <person name="Grigoriev I.V."/>
            <person name="Mortensen U.H."/>
            <person name="Andersen M.R."/>
            <person name="Baker S.E."/>
        </authorList>
    </citation>
    <scope>NUCLEOTIDE SEQUENCE</scope>
    <source>
        <strain evidence="1">CBS 121060</strain>
    </source>
</reference>
<sequence>MTRTTDEIKYEASSWEHKGVTVADDGRRLASNPDTARPKGRIRRSMTACHTCRKLKTRCDLDPRGHACRRCLSLRSEADLHLLDHSSALLFLIDCKLPETTDRFQDNASMWSDATSAIPSIEERLTSLERSMREMTSMMRQMLDQSPVTPTGIPSCWTRATNADDGTSSEGSPSSPFLPKPVRLIQDLQSEFFGETENSAYLSEDIAKGGLDSKLSLKLLQVFVDNFGPYVSIYNLSDIQNEARNPDSLLYNTACLLASRYVPGIPTSVVHTIYLQVRHAVVNLLWDKPPLRYESLQALALLCLWPATVQKEPPMDSWLLSGVSINHAIISFDCLNYGPTETMIDNETAAQLRLWNTYCLTQLHFAVGNARPFHIQPRYLDHCPRILEHPGATLDDAKVVAEIQLYLITLRLQSNGGRMRVADTKFEEIERWRAEWAHLFANSAGEQFTLELSLWFCQILLYRTSMRFSPGSDTLASEVLQTSRLMLSKFLQIRYSSALSLVDQTYFMVGYAALNLCDFNLMDPLIEQVQMFLLHLSPNEDHIAYRFSCMIVEFKRRCTEGSDPATTAAAAAVAAATAAKASSPLSSFGETRKMSMEQTASFLPPMVDNMIDGYGFEQLMPEVLPQSFPDGMLNEMAVAGIPGYRSATL</sequence>
<gene>
    <name evidence="1" type="ORF">BO66DRAFT_470440</name>
</gene>
<dbReference type="EMBL" id="KZ824948">
    <property type="protein sequence ID" value="RAH71639.1"/>
    <property type="molecule type" value="Genomic_DNA"/>
</dbReference>
<keyword evidence="2" id="KW-1185">Reference proteome</keyword>
<dbReference type="Proteomes" id="UP000249661">
    <property type="component" value="Unassembled WGS sequence"/>
</dbReference>
<evidence type="ECO:0000313" key="1">
    <source>
        <dbReference type="EMBL" id="RAH71639.1"/>
    </source>
</evidence>
<name>A0ACD1HDX3_9EURO</name>
<protein>
    <submittedName>
        <fullName evidence="1">Transcriptional activator of proteases prtT</fullName>
    </submittedName>
</protein>
<accession>A0ACD1HDX3</accession>
<proteinExistence type="predicted"/>
<keyword evidence="1" id="KW-0378">Hydrolase</keyword>
<keyword evidence="1" id="KW-0645">Protease</keyword>